<dbReference type="EMBL" id="JAAIUW010000010">
    <property type="protein sequence ID" value="KAF7813108.1"/>
    <property type="molecule type" value="Genomic_DNA"/>
</dbReference>
<name>A0A834W941_9FABA</name>
<dbReference type="Pfam" id="PF14223">
    <property type="entry name" value="Retrotran_gag_2"/>
    <property type="match status" value="1"/>
</dbReference>
<proteinExistence type="predicted"/>
<dbReference type="PANTHER" id="PTHR37610">
    <property type="entry name" value="CCHC-TYPE DOMAIN-CONTAINING PROTEIN"/>
    <property type="match status" value="1"/>
</dbReference>
<dbReference type="Proteomes" id="UP000634136">
    <property type="component" value="Unassembled WGS sequence"/>
</dbReference>
<feature type="compositionally biased region" description="Acidic residues" evidence="2">
    <location>
        <begin position="401"/>
        <end position="418"/>
    </location>
</feature>
<dbReference type="Gene3D" id="3.80.10.10">
    <property type="entry name" value="Ribonuclease Inhibitor"/>
    <property type="match status" value="2"/>
</dbReference>
<dbReference type="SUPFAM" id="SSF52058">
    <property type="entry name" value="L domain-like"/>
    <property type="match status" value="1"/>
</dbReference>
<dbReference type="InterPro" id="IPR058546">
    <property type="entry name" value="RPS4B/Roq1-like_LRR"/>
</dbReference>
<evidence type="ECO:0000256" key="2">
    <source>
        <dbReference type="SAM" id="MobiDB-lite"/>
    </source>
</evidence>
<comment type="caution">
    <text evidence="4">The sequence shown here is derived from an EMBL/GenBank/DDBJ whole genome shotgun (WGS) entry which is preliminary data.</text>
</comment>
<accession>A0A834W941</accession>
<feature type="compositionally biased region" description="Polar residues" evidence="2">
    <location>
        <begin position="1162"/>
        <end position="1171"/>
    </location>
</feature>
<dbReference type="InterPro" id="IPR032675">
    <property type="entry name" value="LRR_dom_sf"/>
</dbReference>
<feature type="compositionally biased region" description="Polar residues" evidence="2">
    <location>
        <begin position="1205"/>
        <end position="1214"/>
    </location>
</feature>
<feature type="region of interest" description="Disordered" evidence="2">
    <location>
        <begin position="286"/>
        <end position="306"/>
    </location>
</feature>
<feature type="region of interest" description="Disordered" evidence="2">
    <location>
        <begin position="1189"/>
        <end position="1214"/>
    </location>
</feature>
<keyword evidence="1" id="KW-0611">Plant defense</keyword>
<feature type="compositionally biased region" description="Polar residues" evidence="2">
    <location>
        <begin position="294"/>
        <end position="306"/>
    </location>
</feature>
<feature type="domain" description="Disease resistance protein RPS4B/Roq1-like leucine-rich repeats" evidence="3">
    <location>
        <begin position="658"/>
        <end position="826"/>
    </location>
</feature>
<dbReference type="OrthoDB" id="1746033at2759"/>
<feature type="compositionally biased region" description="Polar residues" evidence="2">
    <location>
        <begin position="425"/>
        <end position="442"/>
    </location>
</feature>
<keyword evidence="5" id="KW-1185">Reference proteome</keyword>
<evidence type="ECO:0000313" key="5">
    <source>
        <dbReference type="Proteomes" id="UP000634136"/>
    </source>
</evidence>
<feature type="compositionally biased region" description="Low complexity" evidence="2">
    <location>
        <begin position="1141"/>
        <end position="1153"/>
    </location>
</feature>
<organism evidence="4 5">
    <name type="scientific">Senna tora</name>
    <dbReference type="NCBI Taxonomy" id="362788"/>
    <lineage>
        <taxon>Eukaryota</taxon>
        <taxon>Viridiplantae</taxon>
        <taxon>Streptophyta</taxon>
        <taxon>Embryophyta</taxon>
        <taxon>Tracheophyta</taxon>
        <taxon>Spermatophyta</taxon>
        <taxon>Magnoliopsida</taxon>
        <taxon>eudicotyledons</taxon>
        <taxon>Gunneridae</taxon>
        <taxon>Pentapetalae</taxon>
        <taxon>rosids</taxon>
        <taxon>fabids</taxon>
        <taxon>Fabales</taxon>
        <taxon>Fabaceae</taxon>
        <taxon>Caesalpinioideae</taxon>
        <taxon>Cassia clade</taxon>
        <taxon>Senna</taxon>
    </lineage>
</organism>
<feature type="region of interest" description="Disordered" evidence="2">
    <location>
        <begin position="1140"/>
        <end position="1171"/>
    </location>
</feature>
<dbReference type="Pfam" id="PF23286">
    <property type="entry name" value="LRR_13"/>
    <property type="match status" value="1"/>
</dbReference>
<gene>
    <name evidence="4" type="ORF">G2W53_034084</name>
</gene>
<dbReference type="PANTHER" id="PTHR37610:SF47">
    <property type="entry name" value="RETROTRANSPOSON COPIA-LIKE N-TERMINAL DOMAIN-CONTAINING PROTEIN"/>
    <property type="match status" value="1"/>
</dbReference>
<protein>
    <submittedName>
        <fullName evidence="4">TMV resistance protein N-like isoform X1</fullName>
    </submittedName>
</protein>
<evidence type="ECO:0000256" key="1">
    <source>
        <dbReference type="ARBA" id="ARBA00022821"/>
    </source>
</evidence>
<reference evidence="4" key="1">
    <citation type="submission" date="2020-09" db="EMBL/GenBank/DDBJ databases">
        <title>Genome-Enabled Discovery of Anthraquinone Biosynthesis in Senna tora.</title>
        <authorList>
            <person name="Kang S.-H."/>
            <person name="Pandey R.P."/>
            <person name="Lee C.-M."/>
            <person name="Sim J.-S."/>
            <person name="Jeong J.-T."/>
            <person name="Choi B.-S."/>
            <person name="Jung M."/>
            <person name="Ginzburg D."/>
            <person name="Zhao K."/>
            <person name="Won S.Y."/>
            <person name="Oh T.-J."/>
            <person name="Yu Y."/>
            <person name="Kim N.-H."/>
            <person name="Lee O.R."/>
            <person name="Lee T.-H."/>
            <person name="Bashyal P."/>
            <person name="Kim T.-S."/>
            <person name="Lee W.-H."/>
            <person name="Kawkins C."/>
            <person name="Kim C.-K."/>
            <person name="Kim J.S."/>
            <person name="Ahn B.O."/>
            <person name="Rhee S.Y."/>
            <person name="Sohng J.K."/>
        </authorList>
    </citation>
    <scope>NUCLEOTIDE SEQUENCE</scope>
    <source>
        <tissue evidence="4">Leaf</tissue>
    </source>
</reference>
<sequence length="1429" mass="161685">MASSKSSSQEASSSNANEFSGNAENSVLLLTRHKLTGQNYLHWSRSMIMFITGKGKEDYLTNSTKPQPDDPKFKTWNAENQMVMSWLINSMDLEIGQNFMFFATAAEIWKAAKESYSDVENTAELFEIKGALHDLKQGELSVPQYFNTLNRYWLQLDMFESPEWKCSEDAATYQKLVEKERIYKFLLGLNKSLDNIRGRILSVKPLPSLREVLSTVLHEESRRKLMLGSLADSDSMNGFSLAVHGVSHNPGNGQKKGRPLCDHCHRTGHFKDKCWKLHGKPSDWKSLKDKDTASGLNSSAVSDPKESSSLAVFSKEQMADVDSGKMIGNARVRDDLYRFEMNKEIAPNKQSFTAGTIEDSLKEDRDIMFCDAEPSPIPDIPESEKELKVYSRRKKDSQAGGDEEKDQEGVDETWVEIEDPMHCQDTPSDPHSHGKGNTTPNLTISDVCPDEILSPPIAKQKGVRTCTLHPISQFVSYEKLSPKFQAFVSNLDKEGTYKVGAVILDYPAGVLEINWDGKAFKEMKNLKILIIKNAYFLRGPKYLPNSLRILQWQRYPSSRLPVGFCPTKLVILDLQDSFLELLEPSKRLENLSILNFSDCQYITQIPDVSGSPNLRKLNLNRCRNLIEVHSSVGNLRKLEFLSVLLCDQLSTFPQAIKLPSLKYLGLLGCSSLEKFPEILEKMEDIKTLDLSMTNLELPFSIHNLTQLGHLSMINCGRVSLPSSITMLPQLNLIVAKGCEELKLSKQNEGQEEVMMSSTLPLVNDEIRFENCNMSDEFLSICLKGFANVRRVYLSDSTFTILPECVKECHFLCLLDLSFCKQLREIRGIPPNIQELWATECTSLSSESKSILLSQQVLHGATLKKFCMPGTRIPEWFNNHYSKGSCISFWFCHNLPRIRLCHIVSAVEEPINGQCLVVKLAVNGITHEQTLTKPVWDKCLINSADHIFVYDLQWENFKIHYDLFQENEWNHVKVKVHSEKNGSRVAIKEMGIHVCKQESNMEDIRVMNPYKRRKTVDSLTNLDLSSCSHSSCEVLHRSVEMQLPNDNLNSDSSSMLREEEEKDIHSKWLSLGPCFQASLALDDVNGASFSLVSSSRYAIDTIMKQGKGIKNPTTPTGCKIYSNSCEWLSLHPCGQEPLIDQSMPSFSMSSSSTSDRGLKREQNLSSINLQEISENDGKAKGKDIVIYRDDINENEDDSDTSEKSLRASSNSQCLSSDPMEWECQLKGKKGQPDLIDKIKKGTHTTSQEGSKAPNGSLKFTCKRNGQFTPTSNLKYEIAKVAYEGVLVDWEGAERFVQLMRRHSGDTESDLGARTLLLHVIANSDWHCFKVKYPMIDRKDYFRTLYTIRIKALPILDKWLQDVLRGKFGDIENNAAVEQFLLALLCTIESPLFDIFHQLKSCEIPNLLLIRKNMDIIFSRELSSLGLGEKM</sequence>
<evidence type="ECO:0000313" key="4">
    <source>
        <dbReference type="EMBL" id="KAF7813108.1"/>
    </source>
</evidence>
<feature type="region of interest" description="Disordered" evidence="2">
    <location>
        <begin position="372"/>
        <end position="442"/>
    </location>
</feature>
<evidence type="ECO:0000259" key="3">
    <source>
        <dbReference type="Pfam" id="PF23286"/>
    </source>
</evidence>